<evidence type="ECO:0000313" key="1">
    <source>
        <dbReference type="EMBL" id="SHL71835.1"/>
    </source>
</evidence>
<dbReference type="SUPFAM" id="SSF55961">
    <property type="entry name" value="Bet v1-like"/>
    <property type="match status" value="1"/>
</dbReference>
<dbReference type="Proteomes" id="UP000184206">
    <property type="component" value="Unassembled WGS sequence"/>
</dbReference>
<dbReference type="AlphaFoldDB" id="A0A1M7CXE2"/>
<organism evidence="1 2">
    <name type="scientific">Lacicoccus alkaliphilus DSM 16010</name>
    <dbReference type="NCBI Taxonomy" id="1123231"/>
    <lineage>
        <taxon>Bacteria</taxon>
        <taxon>Bacillati</taxon>
        <taxon>Bacillota</taxon>
        <taxon>Bacilli</taxon>
        <taxon>Bacillales</taxon>
        <taxon>Salinicoccaceae</taxon>
        <taxon>Lacicoccus</taxon>
    </lineage>
</organism>
<evidence type="ECO:0008006" key="3">
    <source>
        <dbReference type="Google" id="ProtNLM"/>
    </source>
</evidence>
<accession>A0A1M7CXE2</accession>
<reference evidence="1 2" key="1">
    <citation type="submission" date="2016-11" db="EMBL/GenBank/DDBJ databases">
        <authorList>
            <person name="Jaros S."/>
            <person name="Januszkiewicz K."/>
            <person name="Wedrychowicz H."/>
        </authorList>
    </citation>
    <scope>NUCLEOTIDE SEQUENCE [LARGE SCALE GENOMIC DNA]</scope>
    <source>
        <strain evidence="1 2">DSM 16010</strain>
    </source>
</reference>
<protein>
    <recommendedName>
        <fullName evidence="3">Activator of Hsp90 ATPase homolog 1-like protein</fullName>
    </recommendedName>
</protein>
<name>A0A1M7CXE2_9BACL</name>
<dbReference type="EMBL" id="FRCF01000002">
    <property type="protein sequence ID" value="SHL71835.1"/>
    <property type="molecule type" value="Genomic_DNA"/>
</dbReference>
<proteinExistence type="predicted"/>
<sequence>MTEYGRLHESNGCYILRFEKFTLHHPEEVFSTLTDPDHFAEWYPFATGEMDQRSVARLLSMMGKGRHTVRQLQN</sequence>
<evidence type="ECO:0000313" key="2">
    <source>
        <dbReference type="Proteomes" id="UP000184206"/>
    </source>
</evidence>
<keyword evidence="2" id="KW-1185">Reference proteome</keyword>
<dbReference type="InterPro" id="IPR023393">
    <property type="entry name" value="START-like_dom_sf"/>
</dbReference>
<gene>
    <name evidence="1" type="ORF">SAMN02745189_00919</name>
</gene>
<dbReference type="Gene3D" id="3.30.530.20">
    <property type="match status" value="1"/>
</dbReference>